<evidence type="ECO:0000313" key="3">
    <source>
        <dbReference type="Proteomes" id="UP000502823"/>
    </source>
</evidence>
<sequence length="621" mass="70797">MEAVLSSGTLEQAQGTTECKIPKDDHRLDEGLLINMFSRLRVMDSGKQGATGVSLKCRLFSPAFTQTVFMCLLTGSECKFDPRILLRLNSIVSQLDPRFALSDSQVLTSRDNDTDSHVDVCDNPSNSSRADQLLHQQNDPPVCKGTERKRPISELVTVLVNNIDTDVQNFLERLQTILDGIRGYHLFLPVIVAEVSTNITHAHRTLSVIKTRGNVRLMSVDPRLLQTPGAIWNTLIRQATTPYVLVARDLSHFNAYSRLERQIYMISVSDSIGVAGGAFRNLTGHWKVGCYQTDIRNYFLRIVEGYKYSAYGCMFCDHLEGPFVARTSTMKDVRFNEQLPGDVLFNDWFLRIKQANVLVVNCPDAMYFTQGRSSFHEQKQNSWLMLAKEWEIHRIFVPPNIIYLFSCKEVGLSCKTSKRLKEHLMPSCCLVQMARAWKTLDEFASRYGISYELDSGTLLGAVKLRTHLPWDVDADVRFDTREYQTFFKKQKLFNTKGLKLKAFNPEQKGYFQIWTPEINIEMYGSDTLTGVFLPADVREVPTKVYMLGAWVRGVANPGLYAWNKYGSDYLKHSPVSSWIRHNGSMHEYSISWPPCPNPQHHACLEHYPTDGSIDFVPQMVH</sequence>
<comment type="caution">
    <text evidence="2">The sequence shown here is derived from an EMBL/GenBank/DDBJ whole genome shotgun (WGS) entry which is preliminary data.</text>
</comment>
<dbReference type="OrthoDB" id="444255at2759"/>
<dbReference type="EMBL" id="BLKM01000832">
    <property type="protein sequence ID" value="GFG38867.1"/>
    <property type="molecule type" value="Genomic_DNA"/>
</dbReference>
<dbReference type="PANTHER" id="PTHR13627:SF34">
    <property type="entry name" value="RIBITOL-5-PHOSPHATE TRANSFERASE"/>
    <property type="match status" value="1"/>
</dbReference>
<dbReference type="InterPro" id="IPR007074">
    <property type="entry name" value="LicD/FKTN/FKRP_NTP_transf"/>
</dbReference>
<reference evidence="3" key="1">
    <citation type="submission" date="2020-01" db="EMBL/GenBank/DDBJ databases">
        <title>Draft genome sequence of the Termite Coptotermes fromosanus.</title>
        <authorList>
            <person name="Itakura S."/>
            <person name="Yosikawa Y."/>
            <person name="Umezawa K."/>
        </authorList>
    </citation>
    <scope>NUCLEOTIDE SEQUENCE [LARGE SCALE GENOMIC DNA]</scope>
</reference>
<dbReference type="GO" id="GO:0009100">
    <property type="term" value="P:glycoprotein metabolic process"/>
    <property type="evidence" value="ECO:0007669"/>
    <property type="project" value="UniProtKB-ARBA"/>
</dbReference>
<dbReference type="InterPro" id="IPR052613">
    <property type="entry name" value="LicD_transferase"/>
</dbReference>
<feature type="domain" description="LicD/FKTN/FKRP nucleotidyltransferase" evidence="1">
    <location>
        <begin position="445"/>
        <end position="489"/>
    </location>
</feature>
<dbReference type="InterPro" id="IPR029044">
    <property type="entry name" value="Nucleotide-diphossugar_trans"/>
</dbReference>
<organism evidence="2 3">
    <name type="scientific">Coptotermes formosanus</name>
    <name type="common">Formosan subterranean termite</name>
    <dbReference type="NCBI Taxonomy" id="36987"/>
    <lineage>
        <taxon>Eukaryota</taxon>
        <taxon>Metazoa</taxon>
        <taxon>Ecdysozoa</taxon>
        <taxon>Arthropoda</taxon>
        <taxon>Hexapoda</taxon>
        <taxon>Insecta</taxon>
        <taxon>Pterygota</taxon>
        <taxon>Neoptera</taxon>
        <taxon>Polyneoptera</taxon>
        <taxon>Dictyoptera</taxon>
        <taxon>Blattodea</taxon>
        <taxon>Blattoidea</taxon>
        <taxon>Termitoidae</taxon>
        <taxon>Rhinotermitidae</taxon>
        <taxon>Coptotermes</taxon>
    </lineage>
</organism>
<dbReference type="Proteomes" id="UP000502823">
    <property type="component" value="Unassembled WGS sequence"/>
</dbReference>
<keyword evidence="3" id="KW-1185">Reference proteome</keyword>
<dbReference type="PANTHER" id="PTHR13627">
    <property type="entry name" value="FUKUTIN RELATED PROTEIN"/>
    <property type="match status" value="1"/>
</dbReference>
<gene>
    <name evidence="2" type="ORF">Cfor_02174</name>
</gene>
<dbReference type="Pfam" id="PF04991">
    <property type="entry name" value="LicD"/>
    <property type="match status" value="1"/>
</dbReference>
<evidence type="ECO:0000313" key="2">
    <source>
        <dbReference type="EMBL" id="GFG38867.1"/>
    </source>
</evidence>
<dbReference type="SUPFAM" id="SSF53448">
    <property type="entry name" value="Nucleotide-diphospho-sugar transferases"/>
    <property type="match status" value="1"/>
</dbReference>
<dbReference type="AlphaFoldDB" id="A0A6L2QAL7"/>
<accession>A0A6L2QAL7</accession>
<proteinExistence type="predicted"/>
<protein>
    <recommendedName>
        <fullName evidence="1">LicD/FKTN/FKRP nucleotidyltransferase domain-containing protein</fullName>
    </recommendedName>
</protein>
<evidence type="ECO:0000259" key="1">
    <source>
        <dbReference type="Pfam" id="PF04991"/>
    </source>
</evidence>
<dbReference type="InParanoid" id="A0A6L2QAL7"/>
<name>A0A6L2QAL7_COPFO</name>